<evidence type="ECO:0000313" key="1">
    <source>
        <dbReference type="EMBL" id="GIX93190.1"/>
    </source>
</evidence>
<accession>A0AAV4P7M5</accession>
<gene>
    <name evidence="1" type="ORF">CEXT_92691</name>
</gene>
<proteinExistence type="predicted"/>
<dbReference type="EMBL" id="BPLR01004212">
    <property type="protein sequence ID" value="GIX93190.1"/>
    <property type="molecule type" value="Genomic_DNA"/>
</dbReference>
<keyword evidence="2" id="KW-1185">Reference proteome</keyword>
<dbReference type="AlphaFoldDB" id="A0AAV4P7M5"/>
<name>A0AAV4P7M5_CAEEX</name>
<reference evidence="1 2" key="1">
    <citation type="submission" date="2021-06" db="EMBL/GenBank/DDBJ databases">
        <title>Caerostris extrusa draft genome.</title>
        <authorList>
            <person name="Kono N."/>
            <person name="Arakawa K."/>
        </authorList>
    </citation>
    <scope>NUCLEOTIDE SEQUENCE [LARGE SCALE GENOMIC DNA]</scope>
</reference>
<dbReference type="Proteomes" id="UP001054945">
    <property type="component" value="Unassembled WGS sequence"/>
</dbReference>
<comment type="caution">
    <text evidence="1">The sequence shown here is derived from an EMBL/GenBank/DDBJ whole genome shotgun (WGS) entry which is preliminary data.</text>
</comment>
<sequence length="221" mass="24756">MSEINRGEITITLRHVRLFGRVPSDTGRVDACPEGGQLLRAVANTRLGLGTSGQGGTAFNRVVKCGYLDRSHLTTGRVERVQEGGRLPRVVSNTRLGRGTSGQGGMAFNRVVTCGHLDRSHLTTGRVERVQEGGQLPGQLRTYVWDEELPVKEERLLTEKRGQTGRSEHIPREITTFRHVWPFGMVPYDHWTSRECPGKVDNCSCEHTFGTRNFRSRRNGF</sequence>
<protein>
    <submittedName>
        <fullName evidence="1">Uncharacterized protein</fullName>
    </submittedName>
</protein>
<organism evidence="1 2">
    <name type="scientific">Caerostris extrusa</name>
    <name type="common">Bark spider</name>
    <name type="synonym">Caerostris bankana</name>
    <dbReference type="NCBI Taxonomy" id="172846"/>
    <lineage>
        <taxon>Eukaryota</taxon>
        <taxon>Metazoa</taxon>
        <taxon>Ecdysozoa</taxon>
        <taxon>Arthropoda</taxon>
        <taxon>Chelicerata</taxon>
        <taxon>Arachnida</taxon>
        <taxon>Araneae</taxon>
        <taxon>Araneomorphae</taxon>
        <taxon>Entelegynae</taxon>
        <taxon>Araneoidea</taxon>
        <taxon>Araneidae</taxon>
        <taxon>Caerostris</taxon>
    </lineage>
</organism>
<evidence type="ECO:0000313" key="2">
    <source>
        <dbReference type="Proteomes" id="UP001054945"/>
    </source>
</evidence>